<evidence type="ECO:0000313" key="1">
    <source>
        <dbReference type="EMBL" id="CAK0887309.1"/>
    </source>
</evidence>
<name>A0ABN9WL55_9DINO</name>
<evidence type="ECO:0000313" key="2">
    <source>
        <dbReference type="Proteomes" id="UP001189429"/>
    </source>
</evidence>
<accession>A0ABN9WL55</accession>
<organism evidence="1 2">
    <name type="scientific">Prorocentrum cordatum</name>
    <dbReference type="NCBI Taxonomy" id="2364126"/>
    <lineage>
        <taxon>Eukaryota</taxon>
        <taxon>Sar</taxon>
        <taxon>Alveolata</taxon>
        <taxon>Dinophyceae</taxon>
        <taxon>Prorocentrales</taxon>
        <taxon>Prorocentraceae</taxon>
        <taxon>Prorocentrum</taxon>
    </lineage>
</organism>
<dbReference type="Proteomes" id="UP001189429">
    <property type="component" value="Unassembled WGS sequence"/>
</dbReference>
<reference evidence="1" key="1">
    <citation type="submission" date="2023-10" db="EMBL/GenBank/DDBJ databases">
        <authorList>
            <person name="Chen Y."/>
            <person name="Shah S."/>
            <person name="Dougan E. K."/>
            <person name="Thang M."/>
            <person name="Chan C."/>
        </authorList>
    </citation>
    <scope>NUCLEOTIDE SEQUENCE [LARGE SCALE GENOMIC DNA]</scope>
</reference>
<evidence type="ECO:0008006" key="3">
    <source>
        <dbReference type="Google" id="ProtNLM"/>
    </source>
</evidence>
<feature type="non-terminal residue" evidence="1">
    <location>
        <position position="1"/>
    </location>
</feature>
<keyword evidence="2" id="KW-1185">Reference proteome</keyword>
<dbReference type="EMBL" id="CAUYUJ010018924">
    <property type="protein sequence ID" value="CAK0887309.1"/>
    <property type="molecule type" value="Genomic_DNA"/>
</dbReference>
<proteinExistence type="predicted"/>
<gene>
    <name evidence="1" type="ORF">PCOR1329_LOCUS68405</name>
</gene>
<sequence>RYGIQSEECGILETFGHAEDDPRSRWNVFAEAARAFRGSMSAADMLLATQLHQGAYLAAPQRSMVGISELNAQAPWKQEICELIRQASRTSSWRGSSYLRKVSRNNIISLIALFLPPRDGDIFRMTKRMIERTCEHITLKQDLTEEMVVAHAWYTMSRALYDPEAHQCYEERMTRVSASMLDFTTSSRGVASFYFRNWSFAVDEERGKPSQNARRLQHCMDRAFVTLVSEFLGVRDLVMGRMSQLTSASQAFLAAHRPHMASRGYAAAAEAARRFLDVLAVPDHAPGLRDLVGLAVIVRESGRSHASSAGHCLLLAGELERSTSDTQRRAETMLAVSCSWNAWHLRALSAGRR</sequence>
<comment type="caution">
    <text evidence="1">The sequence shown here is derived from an EMBL/GenBank/DDBJ whole genome shotgun (WGS) entry which is preliminary data.</text>
</comment>
<protein>
    <recommendedName>
        <fullName evidence="3">Nuclear pore protein</fullName>
    </recommendedName>
</protein>